<feature type="compositionally biased region" description="Basic and acidic residues" evidence="1">
    <location>
        <begin position="23"/>
        <end position="41"/>
    </location>
</feature>
<feature type="region of interest" description="Disordered" evidence="1">
    <location>
        <begin position="1"/>
        <end position="123"/>
    </location>
</feature>
<protein>
    <recommendedName>
        <fullName evidence="4">Steroid 5-alpha reductase C-terminal domain-containing protein</fullName>
    </recommendedName>
</protein>
<keyword evidence="3" id="KW-1185">Reference proteome</keyword>
<dbReference type="AlphaFoldDB" id="A0A084AVF4"/>
<dbReference type="Gene3D" id="1.20.120.1630">
    <property type="match status" value="1"/>
</dbReference>
<dbReference type="PANTHER" id="PTHR32251">
    <property type="entry name" value="3-OXO-5-ALPHA-STEROID 4-DEHYDROGENASE"/>
    <property type="match status" value="1"/>
</dbReference>
<feature type="compositionally biased region" description="Basic and acidic residues" evidence="1">
    <location>
        <begin position="1"/>
        <end position="12"/>
    </location>
</feature>
<accession>A0A084AVF4</accession>
<dbReference type="Pfam" id="PF06966">
    <property type="entry name" value="DUF1295"/>
    <property type="match status" value="1"/>
</dbReference>
<dbReference type="PANTHER" id="PTHR32251:SF15">
    <property type="entry name" value="3-OXO-5-ALPHA-STEROID 4-DEHYDROGENASE (DUF1295)"/>
    <property type="match status" value="1"/>
</dbReference>
<evidence type="ECO:0000313" key="2">
    <source>
        <dbReference type="EMBL" id="KEY69283.1"/>
    </source>
</evidence>
<name>A0A084AVF4_STACB</name>
<dbReference type="GO" id="GO:0016020">
    <property type="term" value="C:membrane"/>
    <property type="evidence" value="ECO:0007669"/>
    <property type="project" value="TreeGrafter"/>
</dbReference>
<evidence type="ECO:0008006" key="4">
    <source>
        <dbReference type="Google" id="ProtNLM"/>
    </source>
</evidence>
<sequence length="464" mass="50628">MVSGAEQDRYESHFGGQVPSAKDVYDKIPRTSGAEQDRYESHFGGVGDALPDTGSLSGRLPRGSGAEQDIYSSHLSGKFPSPSEVADRLPRGSGAEQDRYGGWFDGKAPSGPDVPSRLPQASGAEQDRYGKHFGSPSVPWRSPVNPTAVGLLQSTILPSFGFHAGLSTIAYGVSRYTDRADGKDWLWALGMTSNAWWSAIGTRVINDGLSVSQAWSTLGYSEKLLLGGVSAWGLRLFYRIATRSVRNGQDDPRYHAAKKDPGFWNKALFSMFLPEAVAQTLISLPFTLPFRDTLQSAQASPVFGDPSFWHSLAVFLFSTGFALEVVADAQLEEHKRKSPGTVNREGVWSIVRHPNYLGDALIHASFPVLLLGAGLFHPIVLAGPVVNYVFLRYIGGDRENEAGQEERYAKENPLKSAEFQGYKDQKNSFWPSAAEVQNQWTWIMVGAGVAGALAERGFRFITSS</sequence>
<gene>
    <name evidence="2" type="ORF">S7711_01734</name>
</gene>
<organism evidence="2 3">
    <name type="scientific">Stachybotrys chartarum (strain CBS 109288 / IBT 7711)</name>
    <name type="common">Toxic black mold</name>
    <name type="synonym">Stilbospora chartarum</name>
    <dbReference type="NCBI Taxonomy" id="1280523"/>
    <lineage>
        <taxon>Eukaryota</taxon>
        <taxon>Fungi</taxon>
        <taxon>Dikarya</taxon>
        <taxon>Ascomycota</taxon>
        <taxon>Pezizomycotina</taxon>
        <taxon>Sordariomycetes</taxon>
        <taxon>Hypocreomycetidae</taxon>
        <taxon>Hypocreales</taxon>
        <taxon>Stachybotryaceae</taxon>
        <taxon>Stachybotrys</taxon>
    </lineage>
</organism>
<evidence type="ECO:0000313" key="3">
    <source>
        <dbReference type="Proteomes" id="UP000028045"/>
    </source>
</evidence>
<proteinExistence type="predicted"/>
<dbReference type="InterPro" id="IPR010721">
    <property type="entry name" value="UstE-like"/>
</dbReference>
<reference evidence="2 3" key="1">
    <citation type="journal article" date="2014" name="BMC Genomics">
        <title>Comparative genome sequencing reveals chemotype-specific gene clusters in the toxigenic black mold Stachybotrys.</title>
        <authorList>
            <person name="Semeiks J."/>
            <person name="Borek D."/>
            <person name="Otwinowski Z."/>
            <person name="Grishin N.V."/>
        </authorList>
    </citation>
    <scope>NUCLEOTIDE SEQUENCE [LARGE SCALE GENOMIC DNA]</scope>
    <source>
        <strain evidence="3">CBS 109288 / IBT 7711</strain>
    </source>
</reference>
<dbReference type="OrthoDB" id="67965at2759"/>
<dbReference type="HOGENOM" id="CLU_500603_0_0_1"/>
<feature type="compositionally biased region" description="Low complexity" evidence="1">
    <location>
        <begin position="54"/>
        <end position="65"/>
    </location>
</feature>
<dbReference type="EMBL" id="KL648534">
    <property type="protein sequence ID" value="KEY69283.1"/>
    <property type="molecule type" value="Genomic_DNA"/>
</dbReference>
<dbReference type="Proteomes" id="UP000028045">
    <property type="component" value="Unassembled WGS sequence"/>
</dbReference>
<evidence type="ECO:0000256" key="1">
    <source>
        <dbReference type="SAM" id="MobiDB-lite"/>
    </source>
</evidence>